<reference evidence="10" key="1">
    <citation type="journal article" date="2019" name="Int. J. Syst. Evol. Microbiol.">
        <title>The Global Catalogue of Microorganisms (GCM) 10K type strain sequencing project: providing services to taxonomists for standard genome sequencing and annotation.</title>
        <authorList>
            <consortium name="The Broad Institute Genomics Platform"/>
            <consortium name="The Broad Institute Genome Sequencing Center for Infectious Disease"/>
            <person name="Wu L."/>
            <person name="Ma J."/>
        </authorList>
    </citation>
    <scope>NUCLEOTIDE SEQUENCE [LARGE SCALE GENOMIC DNA]</scope>
    <source>
        <strain evidence="10">JCM 9458</strain>
    </source>
</reference>
<gene>
    <name evidence="9" type="ORF">GCM10020369_30210</name>
</gene>
<evidence type="ECO:0000256" key="1">
    <source>
        <dbReference type="ARBA" id="ARBA00001231"/>
    </source>
</evidence>
<evidence type="ECO:0000256" key="2">
    <source>
        <dbReference type="ARBA" id="ARBA00005336"/>
    </source>
</evidence>
<feature type="region of interest" description="Disordered" evidence="6">
    <location>
        <begin position="49"/>
        <end position="74"/>
    </location>
</feature>
<dbReference type="EMBL" id="BAAAYN010000018">
    <property type="protein sequence ID" value="GAA3387495.1"/>
    <property type="molecule type" value="Genomic_DNA"/>
</dbReference>
<dbReference type="InterPro" id="IPR017853">
    <property type="entry name" value="GH"/>
</dbReference>
<keyword evidence="10" id="KW-1185">Reference proteome</keyword>
<dbReference type="Gene3D" id="3.20.20.300">
    <property type="entry name" value="Glycoside hydrolase, family 3, N-terminal domain"/>
    <property type="match status" value="1"/>
</dbReference>
<organism evidence="9 10">
    <name type="scientific">Cryptosporangium minutisporangium</name>
    <dbReference type="NCBI Taxonomy" id="113569"/>
    <lineage>
        <taxon>Bacteria</taxon>
        <taxon>Bacillati</taxon>
        <taxon>Actinomycetota</taxon>
        <taxon>Actinomycetes</taxon>
        <taxon>Cryptosporangiales</taxon>
        <taxon>Cryptosporangiaceae</taxon>
        <taxon>Cryptosporangium</taxon>
    </lineage>
</organism>
<keyword evidence="7" id="KW-1133">Transmembrane helix</keyword>
<accession>A0ABP6SXY2</accession>
<feature type="transmembrane region" description="Helical" evidence="7">
    <location>
        <begin position="24"/>
        <end position="42"/>
    </location>
</feature>
<dbReference type="PRINTS" id="PR00133">
    <property type="entry name" value="GLHYDRLASE3"/>
</dbReference>
<dbReference type="PANTHER" id="PTHR30480">
    <property type="entry name" value="BETA-HEXOSAMINIDASE-RELATED"/>
    <property type="match status" value="1"/>
</dbReference>
<evidence type="ECO:0000313" key="9">
    <source>
        <dbReference type="EMBL" id="GAA3387495.1"/>
    </source>
</evidence>
<keyword evidence="7" id="KW-0472">Membrane</keyword>
<dbReference type="PANTHER" id="PTHR30480:SF13">
    <property type="entry name" value="BETA-HEXOSAMINIDASE"/>
    <property type="match status" value="1"/>
</dbReference>
<sequence>MPRTAPILPTRSDRPGRGGPRRSLLLAIVGVVVLGLVVSGVWTACTGPDDRDDAATDRTAAPSPSPSLVVPTGDPATQARAIAGRLADVDLVGQMLMPFVYGDDPDDVTDATRKLNLARTGAGTPSEIVAKYRLGGVILVRRASDDPTAATNPASNVGTPEQVRRFTDGLRKSAGKLPAGVPLMIGVDQEHGTVTRIRDGVTRLPTAMAFGAADDPALTEQAAHVSGTELATLGIDVDFAPDADVIGGPGNVVIGSRSYGADPTAVGKQVTATVRGYQKAGVATALKHFPGHGHTDVDSHEALPVLGQDRRTLEREDLAPFRAGIDAGSEIVMSGHLDAQAIDPGTPASLSRKVLIDLLRGEMGFTGMVVTDGLDMKALTDKYSAGEVAVRAVLAGNDLLLLPPDVAAAQRALLAALKSGRLPRERAVEAVTRILTVKLTQRPTPSGLETLRSPQHQAVVDEVAAKAVTVLRGKCDGALVRGPVTITGGSAEARDFLTAALGRQGVRVGAGGDSIHLTGYLDGAADLRPATVTVATDTPYLLASAKSPTLVATYGNVEASMKALAAVLTGKAKAGGRSPVPVSGLPRSAC</sequence>
<keyword evidence="7" id="KW-0812">Transmembrane</keyword>
<evidence type="ECO:0000256" key="4">
    <source>
        <dbReference type="ARBA" id="ARBA00022801"/>
    </source>
</evidence>
<evidence type="ECO:0000313" key="10">
    <source>
        <dbReference type="Proteomes" id="UP001501676"/>
    </source>
</evidence>
<name>A0ABP6SXY2_9ACTN</name>
<dbReference type="Proteomes" id="UP001501676">
    <property type="component" value="Unassembled WGS sequence"/>
</dbReference>
<comment type="catalytic activity">
    <reaction evidence="1">
        <text>Hydrolysis of terminal non-reducing N-acetyl-D-hexosamine residues in N-acetyl-beta-D-hexosaminides.</text>
        <dbReference type="EC" id="3.2.1.52"/>
    </reaction>
</comment>
<evidence type="ECO:0000256" key="7">
    <source>
        <dbReference type="SAM" id="Phobius"/>
    </source>
</evidence>
<dbReference type="EC" id="3.2.1.52" evidence="3"/>
<evidence type="ECO:0000256" key="3">
    <source>
        <dbReference type="ARBA" id="ARBA00012663"/>
    </source>
</evidence>
<proteinExistence type="inferred from homology"/>
<dbReference type="PROSITE" id="PS00775">
    <property type="entry name" value="GLYCOSYL_HYDROL_F3"/>
    <property type="match status" value="1"/>
</dbReference>
<dbReference type="InterPro" id="IPR036962">
    <property type="entry name" value="Glyco_hydro_3_N_sf"/>
</dbReference>
<dbReference type="InterPro" id="IPR019800">
    <property type="entry name" value="Glyco_hydro_3_AS"/>
</dbReference>
<dbReference type="Gene3D" id="3.40.50.1700">
    <property type="entry name" value="Glycoside hydrolase family 3 C-terminal domain"/>
    <property type="match status" value="1"/>
</dbReference>
<protein>
    <recommendedName>
        <fullName evidence="3">beta-N-acetylhexosaminidase</fullName>
        <ecNumber evidence="3">3.2.1.52</ecNumber>
    </recommendedName>
</protein>
<comment type="caution">
    <text evidence="9">The sequence shown here is derived from an EMBL/GenBank/DDBJ whole genome shotgun (WGS) entry which is preliminary data.</text>
</comment>
<evidence type="ECO:0000256" key="6">
    <source>
        <dbReference type="SAM" id="MobiDB-lite"/>
    </source>
</evidence>
<evidence type="ECO:0000259" key="8">
    <source>
        <dbReference type="Pfam" id="PF00933"/>
    </source>
</evidence>
<keyword evidence="5" id="KW-0326">Glycosidase</keyword>
<dbReference type="SUPFAM" id="SSF51445">
    <property type="entry name" value="(Trans)glycosidases"/>
    <property type="match status" value="1"/>
</dbReference>
<dbReference type="InterPro" id="IPR036881">
    <property type="entry name" value="Glyco_hydro_3_C_sf"/>
</dbReference>
<dbReference type="GO" id="GO:0016787">
    <property type="term" value="F:hydrolase activity"/>
    <property type="evidence" value="ECO:0007669"/>
    <property type="project" value="UniProtKB-KW"/>
</dbReference>
<dbReference type="InterPro" id="IPR050226">
    <property type="entry name" value="NagZ_Beta-hexosaminidase"/>
</dbReference>
<dbReference type="Pfam" id="PF00933">
    <property type="entry name" value="Glyco_hydro_3"/>
    <property type="match status" value="1"/>
</dbReference>
<dbReference type="InterPro" id="IPR001764">
    <property type="entry name" value="Glyco_hydro_3_N"/>
</dbReference>
<comment type="similarity">
    <text evidence="2">Belongs to the glycosyl hydrolase 3 family.</text>
</comment>
<evidence type="ECO:0000256" key="5">
    <source>
        <dbReference type="ARBA" id="ARBA00023295"/>
    </source>
</evidence>
<feature type="domain" description="Glycoside hydrolase family 3 N-terminal" evidence="8">
    <location>
        <begin position="124"/>
        <end position="437"/>
    </location>
</feature>
<keyword evidence="4 9" id="KW-0378">Hydrolase</keyword>